<dbReference type="Gene3D" id="1.20.150.30">
    <property type="entry name" value="Zincin-like metallopeptidase, N-terminal domain"/>
    <property type="match status" value="1"/>
</dbReference>
<name>A0A6J6DTB5_9ZZZZ</name>
<organism evidence="2">
    <name type="scientific">freshwater metagenome</name>
    <dbReference type="NCBI Taxonomy" id="449393"/>
    <lineage>
        <taxon>unclassified sequences</taxon>
        <taxon>metagenomes</taxon>
        <taxon>ecological metagenomes</taxon>
    </lineage>
</organism>
<dbReference type="NCBIfam" id="TIGR03624">
    <property type="entry name" value="putative hydrolase"/>
    <property type="match status" value="1"/>
</dbReference>
<dbReference type="EMBL" id="CAEZTM010000011">
    <property type="protein sequence ID" value="CAB4565403.1"/>
    <property type="molecule type" value="Genomic_DNA"/>
</dbReference>
<protein>
    <submittedName>
        <fullName evidence="2">Unannotated protein</fullName>
    </submittedName>
</protein>
<dbReference type="InterPro" id="IPR018766">
    <property type="entry name" value="Zinicin_2"/>
</dbReference>
<feature type="region of interest" description="Disordered" evidence="1">
    <location>
        <begin position="406"/>
        <end position="450"/>
    </location>
</feature>
<reference evidence="2" key="1">
    <citation type="submission" date="2020-05" db="EMBL/GenBank/DDBJ databases">
        <authorList>
            <person name="Chiriac C."/>
            <person name="Salcher M."/>
            <person name="Ghai R."/>
            <person name="Kavagutti S V."/>
        </authorList>
    </citation>
    <scope>NUCLEOTIDE SEQUENCE</scope>
</reference>
<evidence type="ECO:0000313" key="2">
    <source>
        <dbReference type="EMBL" id="CAB4565403.1"/>
    </source>
</evidence>
<dbReference type="SUPFAM" id="SSF55486">
    <property type="entry name" value="Metalloproteases ('zincins'), catalytic domain"/>
    <property type="match status" value="1"/>
</dbReference>
<gene>
    <name evidence="2" type="ORF">UFOPK1684_00389</name>
</gene>
<evidence type="ECO:0000256" key="1">
    <source>
        <dbReference type="SAM" id="MobiDB-lite"/>
    </source>
</evidence>
<dbReference type="Pfam" id="PF10103">
    <property type="entry name" value="Zincin_2"/>
    <property type="match status" value="1"/>
</dbReference>
<dbReference type="PANTHER" id="PTHR39420:SF2">
    <property type="entry name" value="HYDROLASE"/>
    <property type="match status" value="1"/>
</dbReference>
<dbReference type="AlphaFoldDB" id="A0A6J6DTB5"/>
<sequence length="450" mass="48464">MSDRTPPNGLPDFGNEDELREAFQRFLSGDEGFDPAEFMKAAGIDVNSDEIKALMAQLGNAFAASGTPSPLAARDHAVSVAQQNSLPLDPATAAALTSAANVATLWLGEVVDIAELGEPPLLATRADWARKTLPVWETISEPVALAIPRAVGQMLQGQVPEGLEGILGDANGAMEKVGRALFQLQLAQVVGKLSEEVLSGGDIGIPLVHGTSEYDVKAVLVAQNIRAFGGGLDTPVEETDIFLAVREIAHARLFRHARWLRLGIMSAIRDFASGITIDTDRIVELAERFDPTDTNAMRDLVASGALLPERTEEQKRALERLETLLALIEGWVDHVTSQATARLPKSGALQEAIRRRRASGGPAEHAFSTLVGLELRPRRLREASALWASITEALGASTRDALWEHPDQLPSSEDFDDPQGFIKRQLAPAGPGDDMDQALRDLLDEEQPPA</sequence>
<dbReference type="InterPro" id="IPR042271">
    <property type="entry name" value="Zinicin_2_N"/>
</dbReference>
<accession>A0A6J6DTB5</accession>
<dbReference type="PANTHER" id="PTHR39420">
    <property type="match status" value="1"/>
</dbReference>
<proteinExistence type="predicted"/>